<dbReference type="Gene3D" id="3.40.50.300">
    <property type="entry name" value="P-loop containing nucleotide triphosphate hydrolases"/>
    <property type="match status" value="1"/>
</dbReference>
<feature type="repeat" description="WD" evidence="3">
    <location>
        <begin position="1453"/>
        <end position="1494"/>
    </location>
</feature>
<dbReference type="InterPro" id="IPR011047">
    <property type="entry name" value="Quinoprotein_ADH-like_sf"/>
</dbReference>
<dbReference type="InterPro" id="IPR049052">
    <property type="entry name" value="nSTAND1"/>
</dbReference>
<dbReference type="SUPFAM" id="SSF50998">
    <property type="entry name" value="Quinoprotein alcohol dehydrogenase-like"/>
    <property type="match status" value="1"/>
</dbReference>
<dbReference type="PROSITE" id="PS50082">
    <property type="entry name" value="WD_REPEATS_2"/>
    <property type="match status" value="14"/>
</dbReference>
<feature type="domain" description="Novel STAND NTPase 1" evidence="5">
    <location>
        <begin position="394"/>
        <end position="794"/>
    </location>
</feature>
<organism evidence="6 7">
    <name type="scientific">Brasilonema sennae CENA114</name>
    <dbReference type="NCBI Taxonomy" id="415709"/>
    <lineage>
        <taxon>Bacteria</taxon>
        <taxon>Bacillati</taxon>
        <taxon>Cyanobacteriota</taxon>
        <taxon>Cyanophyceae</taxon>
        <taxon>Nostocales</taxon>
        <taxon>Scytonemataceae</taxon>
        <taxon>Brasilonema</taxon>
        <taxon>Bromeliae group (in: Brasilonema)</taxon>
    </lineage>
</organism>
<evidence type="ECO:0000256" key="3">
    <source>
        <dbReference type="PROSITE-ProRule" id="PRU00221"/>
    </source>
</evidence>
<dbReference type="EMBL" id="CP030118">
    <property type="protein sequence ID" value="QDL10810.1"/>
    <property type="molecule type" value="Genomic_DNA"/>
</dbReference>
<feature type="repeat" description="WD" evidence="3">
    <location>
        <begin position="1150"/>
        <end position="1182"/>
    </location>
</feature>
<evidence type="ECO:0000259" key="5">
    <source>
        <dbReference type="Pfam" id="PF20703"/>
    </source>
</evidence>
<dbReference type="Gene3D" id="2.130.10.10">
    <property type="entry name" value="YVTN repeat-like/Quinoprotein amine dehydrogenase"/>
    <property type="match status" value="4"/>
</dbReference>
<dbReference type="SUPFAM" id="SSF52540">
    <property type="entry name" value="P-loop containing nucleoside triphosphate hydrolases"/>
    <property type="match status" value="1"/>
</dbReference>
<feature type="repeat" description="WD" evidence="3">
    <location>
        <begin position="1109"/>
        <end position="1150"/>
    </location>
</feature>
<feature type="repeat" description="WD" evidence="3">
    <location>
        <begin position="986"/>
        <end position="1017"/>
    </location>
</feature>
<dbReference type="InterPro" id="IPR027417">
    <property type="entry name" value="P-loop_NTPase"/>
</dbReference>
<dbReference type="SMART" id="SM00320">
    <property type="entry name" value="WD40"/>
    <property type="match status" value="14"/>
</dbReference>
<name>A0A856ML08_9CYAN</name>
<feature type="repeat" description="WD" evidence="3">
    <location>
        <begin position="1368"/>
        <end position="1399"/>
    </location>
</feature>
<feature type="repeat" description="WD" evidence="3">
    <location>
        <begin position="1327"/>
        <end position="1354"/>
    </location>
</feature>
<evidence type="ECO:0008006" key="8">
    <source>
        <dbReference type="Google" id="ProtNLM"/>
    </source>
</evidence>
<dbReference type="Pfam" id="PF20703">
    <property type="entry name" value="nSTAND1"/>
    <property type="match status" value="1"/>
</dbReference>
<keyword evidence="7" id="KW-1185">Reference proteome</keyword>
<dbReference type="InterPro" id="IPR050349">
    <property type="entry name" value="WD_LIS1/nudF_dynein_reg"/>
</dbReference>
<feature type="repeat" description="WD" evidence="3">
    <location>
        <begin position="1494"/>
        <end position="1527"/>
    </location>
</feature>
<dbReference type="Pfam" id="PF12770">
    <property type="entry name" value="CHAT"/>
    <property type="match status" value="1"/>
</dbReference>
<dbReference type="InterPro" id="IPR036322">
    <property type="entry name" value="WD40_repeat_dom_sf"/>
</dbReference>
<accession>A0A856ML08</accession>
<evidence type="ECO:0000256" key="1">
    <source>
        <dbReference type="ARBA" id="ARBA00022574"/>
    </source>
</evidence>
<evidence type="ECO:0000313" key="7">
    <source>
        <dbReference type="Proteomes" id="UP000503129"/>
    </source>
</evidence>
<feature type="repeat" description="WD" evidence="3">
    <location>
        <begin position="945"/>
        <end position="986"/>
    </location>
</feature>
<protein>
    <recommendedName>
        <fullName evidence="8">CHAT domain-containing protein</fullName>
    </recommendedName>
</protein>
<feature type="repeat" description="WD" evidence="3">
    <location>
        <begin position="1027"/>
        <end position="1061"/>
    </location>
</feature>
<dbReference type="Pfam" id="PF00400">
    <property type="entry name" value="WD40"/>
    <property type="match status" value="14"/>
</dbReference>
<keyword evidence="2" id="KW-0677">Repeat</keyword>
<proteinExistence type="predicted"/>
<feature type="repeat" description="WD" evidence="3">
    <location>
        <begin position="1068"/>
        <end position="1100"/>
    </location>
</feature>
<feature type="repeat" description="WD" evidence="3">
    <location>
        <begin position="1409"/>
        <end position="1443"/>
    </location>
</feature>
<feature type="repeat" description="WD" evidence="3">
    <location>
        <begin position="1233"/>
        <end position="1265"/>
    </location>
</feature>
<feature type="domain" description="CHAT" evidence="4">
    <location>
        <begin position="96"/>
        <end position="350"/>
    </location>
</feature>
<dbReference type="SUPFAM" id="SSF50978">
    <property type="entry name" value="WD40 repeat-like"/>
    <property type="match status" value="1"/>
</dbReference>
<dbReference type="PRINTS" id="PR00320">
    <property type="entry name" value="GPROTEINBRPT"/>
</dbReference>
<keyword evidence="1 3" id="KW-0853">WD repeat</keyword>
<dbReference type="KEGG" id="bsen:DP114_25480"/>
<evidence type="ECO:0000313" key="6">
    <source>
        <dbReference type="EMBL" id="QDL10810.1"/>
    </source>
</evidence>
<dbReference type="InterPro" id="IPR020472">
    <property type="entry name" value="WD40_PAC1"/>
</dbReference>
<sequence length="1567" mass="176529">MEIWVNLEFGDGNFEHGFDNLNLEVTIANPQLNITQLEVYPERSRRVQLPPNADIPVFYQRWKEQYYSLLKHSRGGFKKNQVTHISNTDCYDSAQRLCNHLHQWLYPIQSELKQALSQHPQPEIRLVINTQKIDSQITKDILHRLPWQEWDFLAQNLSCEAAVRFHSCVASPTASKELSTSSKIRRPRIISIFGDSKNIDTSADKELLQKLQKRAAELIVLSEPNRSDFNALWEEACDILFFAGHSETKSDGQTGIININPDDSLSLSEIKRTLKAAIKKGLKLAIFNSCDGLGLASQLADLNLPYIIVWREEVPDKLAQKFLKYFLNSFAEGQSLFTALREARDKLKELADDKDIAKQLPGVSWLPIICQNTTEPPPSWEDLGGLSGELPECPYHGLSAFGEKDADFFFGRDKFIADLVEAVNSKPLVPVVGASGSGKSSVVFAGLIPHLKTVGNVEIVSFRPGKNPFDSLAIALSKYCQFLAQRQPKASGEANSRLAELEFEVNLRHDETALSNFLENIIHSSGYQRLVLVADQFEELYTLAAQEERYSFLNVLLLAVKSVPAFTLVLTLRADFLGIVLDYQPMGKALQEYTPLLLTPMDKKELRDAIEKPALKMKVELEEGLTSKLINSVGEHPGRLPLLEFALTQLWSKQKNWYLTHKAYEEIGGLEKGLAKHADEVLKNLSEEEKQQAQRVFIQLVRPGEGTEDTRRVATRNEVGNENWGLVKRLADERLLVTGWDEIEKIETVEIVHEALIREWGTLREWIEANREFRIWQERLKQEMRDWENSNKNPEALLQGTRLAVAQDWYKQRGDELTPRELDLITGSMIRWDNEQSQHRRRRQLTVFGLTGGLVVTLMLAGAAWWQWQNSRLNEIKAISVSSKALLTSGQDFDALIESLKASRKLNETSFFPAFYRHQEKADIQKQIDIFLQEALYKVTEHNRLEKHTDEVTDVSFSPDGQRIATASRDKTVKLWSLDGTQIQTLKGHQDWVRSVKFSPTGKIIASASWDGTVKLWTTEGKLMTTLTGHNTKVYSVSFSPDGKTIASADAKGYIKLWTIEGKLIKTFKGHDQPILNLSFSPDGNTLATTSQDKTVKLWSRDGKLLRTFAGHKDWVWGVSFSPDSQKIATASRDETVKLWSIEGKEIKTLDAHKNSVTSVSFSPDGKQIVSVDADQTIIIWSESGEKLQTLMSGHKDWIWSVSFSPDGKTIATASKDGTVKLWQVKGKKHQIHQAHNDAIFCVSFIPDRKEYATASKDKTVKFWKRSGELIKTLKLDDSSHDTWFTHISFSPNKQRIATATQDGTVILWNRQGEKIKTFQGHNKKWIWQVSFSPDGKMIATAGHDGTVILWSLDGNLLHTIKAHKKDKDEDGEGANSVSFSPDGKMIATAGWDKTVKLWTTEGKLITTLTHHQDGVHSVSFSPNGKMIATASEDKTVKLWTLEGKFIKLITTLKGHEAGVFRVKFSPDGKTIATGSLDKTVKLWSLDGKELKTYKGHSDSVMSINFSPDGNHLISADKAGKIIIWNLGLESNQLLADGCSWVHDYLKNNPKVSKSDSTLCKGIGIQK</sequence>
<dbReference type="InterPro" id="IPR024983">
    <property type="entry name" value="CHAT_dom"/>
</dbReference>
<reference evidence="6 7" key="1">
    <citation type="submission" date="2018-06" db="EMBL/GenBank/DDBJ databases">
        <title>Comparative genomics of Brasilonema spp. strains.</title>
        <authorList>
            <person name="Alvarenga D.O."/>
            <person name="Fiore M.F."/>
            <person name="Varani A.M."/>
        </authorList>
    </citation>
    <scope>NUCLEOTIDE SEQUENCE [LARGE SCALE GENOMIC DNA]</scope>
    <source>
        <strain evidence="6 7">CENA114</strain>
    </source>
</reference>
<gene>
    <name evidence="6" type="ORF">DP114_25480</name>
</gene>
<evidence type="ECO:0000256" key="2">
    <source>
        <dbReference type="ARBA" id="ARBA00022737"/>
    </source>
</evidence>
<dbReference type="Proteomes" id="UP000503129">
    <property type="component" value="Chromosome"/>
</dbReference>
<dbReference type="PANTHER" id="PTHR44129">
    <property type="entry name" value="WD REPEAT-CONTAINING PROTEIN POP1"/>
    <property type="match status" value="1"/>
</dbReference>
<dbReference type="InterPro" id="IPR015943">
    <property type="entry name" value="WD40/YVTN_repeat-like_dom_sf"/>
</dbReference>
<feature type="repeat" description="WD" evidence="3">
    <location>
        <begin position="1192"/>
        <end position="1226"/>
    </location>
</feature>
<dbReference type="InterPro" id="IPR001680">
    <property type="entry name" value="WD40_rpt"/>
</dbReference>
<dbReference type="PROSITE" id="PS50294">
    <property type="entry name" value="WD_REPEATS_REGION"/>
    <property type="match status" value="14"/>
</dbReference>
<evidence type="ECO:0000259" key="4">
    <source>
        <dbReference type="Pfam" id="PF12770"/>
    </source>
</evidence>
<dbReference type="RefSeq" id="WP_171977419.1">
    <property type="nucleotide sequence ID" value="NZ_CAWOXK010000001.1"/>
</dbReference>
<dbReference type="CDD" id="cd00200">
    <property type="entry name" value="WD40"/>
    <property type="match status" value="2"/>
</dbReference>
<feature type="repeat" description="WD" evidence="3">
    <location>
        <begin position="1278"/>
        <end position="1310"/>
    </location>
</feature>